<dbReference type="GO" id="GO:0016491">
    <property type="term" value="F:oxidoreductase activity"/>
    <property type="evidence" value="ECO:0007669"/>
    <property type="project" value="InterPro"/>
</dbReference>
<dbReference type="InterPro" id="IPR007197">
    <property type="entry name" value="rSAM"/>
</dbReference>
<dbReference type="SUPFAM" id="SSF102114">
    <property type="entry name" value="Radical SAM enzymes"/>
    <property type="match status" value="1"/>
</dbReference>
<evidence type="ECO:0000256" key="6">
    <source>
        <dbReference type="ARBA" id="ARBA00023601"/>
    </source>
</evidence>
<dbReference type="Gene3D" id="3.20.20.70">
    <property type="entry name" value="Aldolase class I"/>
    <property type="match status" value="1"/>
</dbReference>
<evidence type="ECO:0000256" key="5">
    <source>
        <dbReference type="ARBA" id="ARBA00023014"/>
    </source>
</evidence>
<accession>A0A2N5XQ66</accession>
<keyword evidence="3" id="KW-0479">Metal-binding</keyword>
<reference evidence="8 9" key="1">
    <citation type="submission" date="2018-01" db="EMBL/GenBank/DDBJ databases">
        <title>The draft genome sequence of Cohaesibacter sp. H1304.</title>
        <authorList>
            <person name="Wang N.-N."/>
            <person name="Du Z.-J."/>
        </authorList>
    </citation>
    <scope>NUCLEOTIDE SEQUENCE [LARGE SCALE GENOMIC DNA]</scope>
    <source>
        <strain evidence="8 9">H1304</strain>
    </source>
</reference>
<dbReference type="PANTHER" id="PTHR43273:SF3">
    <property type="entry name" value="ANAEROBIC SULFATASE-MATURATING ENZYME HOMOLOG ASLB-RELATED"/>
    <property type="match status" value="1"/>
</dbReference>
<sequence>MPFLGLHVGTKGEISPCCEFDGEWGNVSNTVFNSARQSIQAVADRDAFIRGDGRSVRPCWKCFEQENAGGTSLRQKFNHDFAKFLPEHSESGGVLNELSSRSGPAYLDIRFSNLCNFKCRSCWHGSSSSWFKDAKDLGTNLGERAEIRSISSTAHLLEQIEPQLDSLRHVYFAGGEPLMIAENYRLLEILITRKRTDIELAYNTNGSVLELAKSSMLELWGHFPKVTVELSVDATRPEAASLIRSGFSFDIFTRNAMAIRMQCPHVKLRFGITVSALNLQELPRTLNDLRMSCGAGPGDFSIHALQSPNYMRPSVLPKKIKKRALAKLKDFVENIDPEWGNEDQRDELIKQIAGISGATDKKARRSHYFRLAETQKRLDTLRKENTLRVLPDVFPKNRFPQPDLFSVRLRGLYRRFRTLSSGE</sequence>
<evidence type="ECO:0000256" key="3">
    <source>
        <dbReference type="ARBA" id="ARBA00022723"/>
    </source>
</evidence>
<dbReference type="GO" id="GO:0051536">
    <property type="term" value="F:iron-sulfur cluster binding"/>
    <property type="evidence" value="ECO:0007669"/>
    <property type="project" value="UniProtKB-KW"/>
</dbReference>
<comment type="cofactor">
    <cofactor evidence="1">
        <name>[4Fe-4S] cluster</name>
        <dbReference type="ChEBI" id="CHEBI:49883"/>
    </cofactor>
</comment>
<dbReference type="NCBIfam" id="NF033640">
    <property type="entry name" value="N_Twi_rSAM"/>
    <property type="match status" value="1"/>
</dbReference>
<proteinExistence type="inferred from homology"/>
<organism evidence="8 9">
    <name type="scientific">Cohaesibacter celericrescens</name>
    <dbReference type="NCBI Taxonomy" id="2067669"/>
    <lineage>
        <taxon>Bacteria</taxon>
        <taxon>Pseudomonadati</taxon>
        <taxon>Pseudomonadota</taxon>
        <taxon>Alphaproteobacteria</taxon>
        <taxon>Hyphomicrobiales</taxon>
        <taxon>Cohaesibacteraceae</taxon>
    </lineage>
</organism>
<keyword evidence="5" id="KW-0411">Iron-sulfur</keyword>
<evidence type="ECO:0000313" key="9">
    <source>
        <dbReference type="Proteomes" id="UP000234881"/>
    </source>
</evidence>
<evidence type="ECO:0000259" key="7">
    <source>
        <dbReference type="PROSITE" id="PS51918"/>
    </source>
</evidence>
<dbReference type="AlphaFoldDB" id="A0A2N5XQ66"/>
<name>A0A2N5XQ66_9HYPH</name>
<dbReference type="CDD" id="cd01335">
    <property type="entry name" value="Radical_SAM"/>
    <property type="match status" value="1"/>
</dbReference>
<gene>
    <name evidence="8" type="ORF">C0081_13655</name>
</gene>
<dbReference type="InterPro" id="IPR058240">
    <property type="entry name" value="rSAM_sf"/>
</dbReference>
<dbReference type="GO" id="GO:0046872">
    <property type="term" value="F:metal ion binding"/>
    <property type="evidence" value="ECO:0007669"/>
    <property type="project" value="UniProtKB-KW"/>
</dbReference>
<evidence type="ECO:0000256" key="1">
    <source>
        <dbReference type="ARBA" id="ARBA00001966"/>
    </source>
</evidence>
<dbReference type="InterPro" id="IPR023867">
    <property type="entry name" value="Sulphatase_maturase_rSAM"/>
</dbReference>
<feature type="domain" description="Radical SAM core" evidence="7">
    <location>
        <begin position="101"/>
        <end position="338"/>
    </location>
</feature>
<dbReference type="SFLD" id="SFLDS00029">
    <property type="entry name" value="Radical_SAM"/>
    <property type="match status" value="1"/>
</dbReference>
<keyword evidence="9" id="KW-1185">Reference proteome</keyword>
<dbReference type="PROSITE" id="PS51918">
    <property type="entry name" value="RADICAL_SAM"/>
    <property type="match status" value="1"/>
</dbReference>
<comment type="caution">
    <text evidence="8">The sequence shown here is derived from an EMBL/GenBank/DDBJ whole genome shotgun (WGS) entry which is preliminary data.</text>
</comment>
<keyword evidence="2" id="KW-0949">S-adenosyl-L-methionine</keyword>
<comment type="similarity">
    <text evidence="6">Belongs to the radical SAM superfamily. Anaerobic sulfatase-maturating enzyme family.</text>
</comment>
<keyword evidence="4" id="KW-0408">Iron</keyword>
<evidence type="ECO:0000313" key="8">
    <source>
        <dbReference type="EMBL" id="PLW76634.1"/>
    </source>
</evidence>
<dbReference type="PANTHER" id="PTHR43273">
    <property type="entry name" value="ANAEROBIC SULFATASE-MATURATING ENZYME HOMOLOG ASLB-RELATED"/>
    <property type="match status" value="1"/>
</dbReference>
<protein>
    <recommendedName>
        <fullName evidence="7">Radical SAM core domain-containing protein</fullName>
    </recommendedName>
</protein>
<dbReference type="EMBL" id="PKUQ01000023">
    <property type="protein sequence ID" value="PLW76634.1"/>
    <property type="molecule type" value="Genomic_DNA"/>
</dbReference>
<dbReference type="OrthoDB" id="5292692at2"/>
<dbReference type="Pfam" id="PF04055">
    <property type="entry name" value="Radical_SAM"/>
    <property type="match status" value="1"/>
</dbReference>
<evidence type="ECO:0000256" key="4">
    <source>
        <dbReference type="ARBA" id="ARBA00023004"/>
    </source>
</evidence>
<evidence type="ECO:0000256" key="2">
    <source>
        <dbReference type="ARBA" id="ARBA00022691"/>
    </source>
</evidence>
<dbReference type="Proteomes" id="UP000234881">
    <property type="component" value="Unassembled WGS sequence"/>
</dbReference>
<dbReference type="InterPro" id="IPR013785">
    <property type="entry name" value="Aldolase_TIM"/>
</dbReference>